<feature type="repeat" description="WD" evidence="4">
    <location>
        <begin position="3"/>
        <end position="37"/>
    </location>
</feature>
<name>A0A815E8C3_9BILA</name>
<organism evidence="5 6">
    <name type="scientific">Rotaria sordida</name>
    <dbReference type="NCBI Taxonomy" id="392033"/>
    <lineage>
        <taxon>Eukaryota</taxon>
        <taxon>Metazoa</taxon>
        <taxon>Spiralia</taxon>
        <taxon>Gnathifera</taxon>
        <taxon>Rotifera</taxon>
        <taxon>Eurotatoria</taxon>
        <taxon>Bdelloidea</taxon>
        <taxon>Philodinida</taxon>
        <taxon>Philodinidae</taxon>
        <taxon>Rotaria</taxon>
    </lineage>
</organism>
<dbReference type="AlphaFoldDB" id="A0A815E8C3"/>
<comment type="similarity">
    <text evidence="1">Belongs to the WD repeat RBAP46/RBAP48/MSI1 family.</text>
</comment>
<dbReference type="OrthoDB" id="427795at2759"/>
<evidence type="ECO:0000256" key="1">
    <source>
        <dbReference type="ARBA" id="ARBA00009341"/>
    </source>
</evidence>
<dbReference type="EMBL" id="CAJNOO010002873">
    <property type="protein sequence ID" value="CAF1303462.1"/>
    <property type="molecule type" value="Genomic_DNA"/>
</dbReference>
<accession>A0A815E8C3</accession>
<evidence type="ECO:0000256" key="4">
    <source>
        <dbReference type="PROSITE-ProRule" id="PRU00221"/>
    </source>
</evidence>
<evidence type="ECO:0000256" key="2">
    <source>
        <dbReference type="ARBA" id="ARBA00022574"/>
    </source>
</evidence>
<dbReference type="InterPro" id="IPR015943">
    <property type="entry name" value="WD40/YVTN_repeat-like_dom_sf"/>
</dbReference>
<evidence type="ECO:0000256" key="3">
    <source>
        <dbReference type="ARBA" id="ARBA00022737"/>
    </source>
</evidence>
<dbReference type="PROSITE" id="PS50082">
    <property type="entry name" value="WD_REPEATS_2"/>
    <property type="match status" value="1"/>
</dbReference>
<gene>
    <name evidence="5" type="ORF">RFH988_LOCUS29851</name>
</gene>
<evidence type="ECO:0000313" key="5">
    <source>
        <dbReference type="EMBL" id="CAF1303462.1"/>
    </source>
</evidence>
<dbReference type="SUPFAM" id="SSF50978">
    <property type="entry name" value="WD40 repeat-like"/>
    <property type="match status" value="1"/>
</dbReference>
<dbReference type="InterPro" id="IPR036322">
    <property type="entry name" value="WD40_repeat_dom_sf"/>
</dbReference>
<sequence>FIHGGHTAKISDFSWNPTEPWVICSVSEDNIMQVWQMAENIYTEDENEANSVDLE</sequence>
<dbReference type="InterPro" id="IPR050459">
    <property type="entry name" value="WD_repeat_RBAP46/RBAP48/MSI1"/>
</dbReference>
<dbReference type="Gene3D" id="2.130.10.10">
    <property type="entry name" value="YVTN repeat-like/Quinoprotein amine dehydrogenase"/>
    <property type="match status" value="1"/>
</dbReference>
<keyword evidence="3" id="KW-0677">Repeat</keyword>
<keyword evidence="2 4" id="KW-0853">WD repeat</keyword>
<reference evidence="5" key="1">
    <citation type="submission" date="2021-02" db="EMBL/GenBank/DDBJ databases">
        <authorList>
            <person name="Nowell W R."/>
        </authorList>
    </citation>
    <scope>NUCLEOTIDE SEQUENCE</scope>
</reference>
<evidence type="ECO:0000313" key="6">
    <source>
        <dbReference type="Proteomes" id="UP000663882"/>
    </source>
</evidence>
<dbReference type="PANTHER" id="PTHR22850">
    <property type="entry name" value="WD40 REPEAT FAMILY"/>
    <property type="match status" value="1"/>
</dbReference>
<dbReference type="InterPro" id="IPR001680">
    <property type="entry name" value="WD40_rpt"/>
</dbReference>
<dbReference type="Proteomes" id="UP000663882">
    <property type="component" value="Unassembled WGS sequence"/>
</dbReference>
<comment type="caution">
    <text evidence="5">The sequence shown here is derived from an EMBL/GenBank/DDBJ whole genome shotgun (WGS) entry which is preliminary data.</text>
</comment>
<feature type="non-terminal residue" evidence="5">
    <location>
        <position position="1"/>
    </location>
</feature>
<protein>
    <recommendedName>
        <fullName evidence="7">Histone-binding protein RBBP7</fullName>
    </recommendedName>
</protein>
<evidence type="ECO:0008006" key="7">
    <source>
        <dbReference type="Google" id="ProtNLM"/>
    </source>
</evidence>
<proteinExistence type="inferred from homology"/>